<accession>A0A543IGL0</accession>
<dbReference type="SUPFAM" id="SSF52096">
    <property type="entry name" value="ClpP/crotonase"/>
    <property type="match status" value="1"/>
</dbReference>
<evidence type="ECO:0000313" key="4">
    <source>
        <dbReference type="Proteomes" id="UP000316706"/>
    </source>
</evidence>
<dbReference type="OrthoDB" id="9777711at2"/>
<dbReference type="Proteomes" id="UP000316706">
    <property type="component" value="Unassembled WGS sequence"/>
</dbReference>
<dbReference type="GO" id="GO:0003824">
    <property type="term" value="F:catalytic activity"/>
    <property type="evidence" value="ECO:0007669"/>
    <property type="project" value="InterPro"/>
</dbReference>
<protein>
    <submittedName>
        <fullName evidence="3">Enoyl-CoA hydratase</fullName>
    </submittedName>
</protein>
<proteinExistence type="inferred from homology"/>
<dbReference type="Pfam" id="PF00378">
    <property type="entry name" value="ECH_1"/>
    <property type="match status" value="1"/>
</dbReference>
<keyword evidence="4" id="KW-1185">Reference proteome</keyword>
<evidence type="ECO:0000256" key="1">
    <source>
        <dbReference type="ARBA" id="ARBA00005254"/>
    </source>
</evidence>
<dbReference type="Gene3D" id="3.90.226.10">
    <property type="entry name" value="2-enoyl-CoA Hydratase, Chain A, domain 1"/>
    <property type="match status" value="1"/>
</dbReference>
<dbReference type="PANTHER" id="PTHR43459:SF1">
    <property type="entry name" value="EG:BACN32G11.4 PROTEIN"/>
    <property type="match status" value="1"/>
</dbReference>
<reference evidence="3 4" key="1">
    <citation type="submission" date="2019-06" db="EMBL/GenBank/DDBJ databases">
        <title>Sequencing the genomes of 1000 actinobacteria strains.</title>
        <authorList>
            <person name="Klenk H.-P."/>
        </authorList>
    </citation>
    <scope>NUCLEOTIDE SEQUENCE [LARGE SCALE GENOMIC DNA]</scope>
    <source>
        <strain evidence="3 4">DSM 45043</strain>
    </source>
</reference>
<dbReference type="EMBL" id="VFPO01000001">
    <property type="protein sequence ID" value="TQM69677.1"/>
    <property type="molecule type" value="Genomic_DNA"/>
</dbReference>
<comment type="similarity">
    <text evidence="1 2">Belongs to the enoyl-CoA hydratase/isomerase family.</text>
</comment>
<dbReference type="PROSITE" id="PS00166">
    <property type="entry name" value="ENOYL_COA_HYDRATASE"/>
    <property type="match status" value="1"/>
</dbReference>
<gene>
    <name evidence="3" type="ORF">FHX41_3381</name>
</gene>
<dbReference type="AlphaFoldDB" id="A0A543IGL0"/>
<dbReference type="RefSeq" id="WP_141969992.1">
    <property type="nucleotide sequence ID" value="NZ_VFPO01000001.1"/>
</dbReference>
<dbReference type="InterPro" id="IPR029045">
    <property type="entry name" value="ClpP/crotonase-like_dom_sf"/>
</dbReference>
<dbReference type="Gene3D" id="1.10.12.10">
    <property type="entry name" value="Lyase 2-enoyl-coa Hydratase, Chain A, domain 2"/>
    <property type="match status" value="1"/>
</dbReference>
<dbReference type="InterPro" id="IPR014748">
    <property type="entry name" value="Enoyl-CoA_hydra_C"/>
</dbReference>
<dbReference type="InterPro" id="IPR018376">
    <property type="entry name" value="Enoyl-CoA_hyd/isom_CS"/>
</dbReference>
<comment type="caution">
    <text evidence="3">The sequence shown here is derived from an EMBL/GenBank/DDBJ whole genome shotgun (WGS) entry which is preliminary data.</text>
</comment>
<organism evidence="3 4">
    <name type="scientific">Actinomadura hallensis</name>
    <dbReference type="NCBI Taxonomy" id="337895"/>
    <lineage>
        <taxon>Bacteria</taxon>
        <taxon>Bacillati</taxon>
        <taxon>Actinomycetota</taxon>
        <taxon>Actinomycetes</taxon>
        <taxon>Streptosporangiales</taxon>
        <taxon>Thermomonosporaceae</taxon>
        <taxon>Actinomadura</taxon>
    </lineage>
</organism>
<evidence type="ECO:0000256" key="2">
    <source>
        <dbReference type="RuleBase" id="RU003707"/>
    </source>
</evidence>
<evidence type="ECO:0000313" key="3">
    <source>
        <dbReference type="EMBL" id="TQM69677.1"/>
    </source>
</evidence>
<dbReference type="InterPro" id="IPR001753">
    <property type="entry name" value="Enoyl-CoA_hydra/iso"/>
</dbReference>
<name>A0A543IGL0_9ACTN</name>
<sequence>MSDVVLSVGDSVAVVRLNNPDNGNALTDALKSELLDALRKVADDTSVRAVVLTGTGSAFTVGQDLGELHRALEENPETAGETVEKHYNPITLLLATMPKPVIAAVNGTCVGAGLGFALACDLQVWSSRATLSTAFHKVGLTCDSGLSATLVRAVGLPRASSLTLLAEPFSAEEAIGWGFAGDVVEPEEVEPRAMELAHRLAAGPTRAIAASKRLLASSPSRPFAETLKAEAAEQVALGMTRDHAAGVSGFLTRREPVFTGL</sequence>
<dbReference type="CDD" id="cd06558">
    <property type="entry name" value="crotonase-like"/>
    <property type="match status" value="1"/>
</dbReference>
<dbReference type="PANTHER" id="PTHR43459">
    <property type="entry name" value="ENOYL-COA HYDRATASE"/>
    <property type="match status" value="1"/>
</dbReference>